<dbReference type="Gene3D" id="1.10.760.10">
    <property type="entry name" value="Cytochrome c-like domain"/>
    <property type="match status" value="1"/>
</dbReference>
<reference evidence="10" key="1">
    <citation type="submission" date="2016-10" db="EMBL/GenBank/DDBJ databases">
        <authorList>
            <person name="Varghese N."/>
            <person name="Submissions S."/>
        </authorList>
    </citation>
    <scope>NUCLEOTIDE SEQUENCE [LARGE SCALE GENOMIC DNA]</scope>
    <source>
        <strain evidence="10">LMG 26416</strain>
    </source>
</reference>
<dbReference type="GO" id="GO:0009055">
    <property type="term" value="F:electron transfer activity"/>
    <property type="evidence" value="ECO:0007669"/>
    <property type="project" value="InterPro"/>
</dbReference>
<gene>
    <name evidence="9" type="ORF">SAMN05192542_10647</name>
</gene>
<evidence type="ECO:0000256" key="7">
    <source>
        <dbReference type="SAM" id="SignalP"/>
    </source>
</evidence>
<organism evidence="9 10">
    <name type="scientific">Paraburkholderia caballeronis</name>
    <dbReference type="NCBI Taxonomy" id="416943"/>
    <lineage>
        <taxon>Bacteria</taxon>
        <taxon>Pseudomonadati</taxon>
        <taxon>Pseudomonadota</taxon>
        <taxon>Betaproteobacteria</taxon>
        <taxon>Burkholderiales</taxon>
        <taxon>Burkholderiaceae</taxon>
        <taxon>Paraburkholderia</taxon>
    </lineage>
</organism>
<evidence type="ECO:0000256" key="2">
    <source>
        <dbReference type="ARBA" id="ARBA00022617"/>
    </source>
</evidence>
<dbReference type="PANTHER" id="PTHR33751:SF9">
    <property type="entry name" value="CYTOCHROME C4"/>
    <property type="match status" value="1"/>
</dbReference>
<name>A0A1H7NRT9_9BURK</name>
<dbReference type="PROSITE" id="PS51007">
    <property type="entry name" value="CYTC"/>
    <property type="match status" value="1"/>
</dbReference>
<feature type="domain" description="Cytochrome c" evidence="8">
    <location>
        <begin position="27"/>
        <end position="105"/>
    </location>
</feature>
<dbReference type="GO" id="GO:0046872">
    <property type="term" value="F:metal ion binding"/>
    <property type="evidence" value="ECO:0007669"/>
    <property type="project" value="UniProtKB-KW"/>
</dbReference>
<dbReference type="InterPro" id="IPR009056">
    <property type="entry name" value="Cyt_c-like_dom"/>
</dbReference>
<evidence type="ECO:0000256" key="4">
    <source>
        <dbReference type="ARBA" id="ARBA00022982"/>
    </source>
</evidence>
<dbReference type="GO" id="GO:0020037">
    <property type="term" value="F:heme binding"/>
    <property type="evidence" value="ECO:0007669"/>
    <property type="project" value="InterPro"/>
</dbReference>
<dbReference type="RefSeq" id="WP_110332479.1">
    <property type="nucleotide sequence ID" value="NZ_FNSR01000002.1"/>
</dbReference>
<evidence type="ECO:0000313" key="9">
    <source>
        <dbReference type="EMBL" id="SEL26044.1"/>
    </source>
</evidence>
<evidence type="ECO:0000259" key="8">
    <source>
        <dbReference type="PROSITE" id="PS51007"/>
    </source>
</evidence>
<keyword evidence="1" id="KW-0813">Transport</keyword>
<evidence type="ECO:0000313" key="10">
    <source>
        <dbReference type="Proteomes" id="UP000199120"/>
    </source>
</evidence>
<evidence type="ECO:0000256" key="5">
    <source>
        <dbReference type="ARBA" id="ARBA00023004"/>
    </source>
</evidence>
<dbReference type="STRING" id="416943.SAMN05445871_5179"/>
<dbReference type="EMBL" id="FOAJ01000006">
    <property type="protein sequence ID" value="SEL26044.1"/>
    <property type="molecule type" value="Genomic_DNA"/>
</dbReference>
<evidence type="ECO:0000256" key="3">
    <source>
        <dbReference type="ARBA" id="ARBA00022723"/>
    </source>
</evidence>
<evidence type="ECO:0000256" key="1">
    <source>
        <dbReference type="ARBA" id="ARBA00022448"/>
    </source>
</evidence>
<dbReference type="InterPro" id="IPR036909">
    <property type="entry name" value="Cyt_c-like_dom_sf"/>
</dbReference>
<evidence type="ECO:0000256" key="6">
    <source>
        <dbReference type="PROSITE-ProRule" id="PRU00433"/>
    </source>
</evidence>
<proteinExistence type="predicted"/>
<protein>
    <submittedName>
        <fullName evidence="9">Cytochrome c553</fullName>
    </submittedName>
</protein>
<dbReference type="OrthoDB" id="9773456at2"/>
<keyword evidence="10" id="KW-1185">Reference proteome</keyword>
<feature type="chain" id="PRO_5030029124" evidence="7">
    <location>
        <begin position="27"/>
        <end position="107"/>
    </location>
</feature>
<dbReference type="SUPFAM" id="SSF46626">
    <property type="entry name" value="Cytochrome c"/>
    <property type="match status" value="1"/>
</dbReference>
<feature type="signal peptide" evidence="7">
    <location>
        <begin position="1"/>
        <end position="26"/>
    </location>
</feature>
<keyword evidence="4" id="KW-0249">Electron transport</keyword>
<dbReference type="AlphaFoldDB" id="A0A1H7NRT9"/>
<dbReference type="PANTHER" id="PTHR33751">
    <property type="entry name" value="CBB3-TYPE CYTOCHROME C OXIDASE SUBUNIT FIXP"/>
    <property type="match status" value="1"/>
</dbReference>
<sequence>MTRARFAAALLAAAWYGGGAAEVASAADLAAGRAKAVQCQACHGLDGIAKIPEAPNLAGQNEDYLVKALNDFRSGARTNEMMSMVAKPLSDADIANLAAFYHSLGRQ</sequence>
<dbReference type="Pfam" id="PF00034">
    <property type="entry name" value="Cytochrom_C"/>
    <property type="match status" value="1"/>
</dbReference>
<keyword evidence="5 6" id="KW-0408">Iron</keyword>
<accession>A0A1H7NRT9</accession>
<dbReference type="Proteomes" id="UP000199120">
    <property type="component" value="Unassembled WGS sequence"/>
</dbReference>
<keyword evidence="3 6" id="KW-0479">Metal-binding</keyword>
<keyword evidence="2 6" id="KW-0349">Heme</keyword>
<keyword evidence="7" id="KW-0732">Signal</keyword>
<dbReference type="InterPro" id="IPR050597">
    <property type="entry name" value="Cytochrome_c_Oxidase_Subunit"/>
</dbReference>